<dbReference type="AlphaFoldDB" id="A0A4Z1P1J3"/>
<comment type="caution">
    <text evidence="2">The sequence shown here is derived from an EMBL/GenBank/DDBJ whole genome shotgun (WGS) entry which is preliminary data.</text>
</comment>
<sequence length="282" mass="29696">MVKTVILAFAFAVAALADHGSTYYFEDAGLVNHTLYQPLQSAFGKDSLKLPVIVWGNGACVSQGLRYRGFLGEIASHGALLIATGPAAPDLDTHPRSNRSTGGSQPNPGALTQAIDWVVANAGKGLYAHVDSSRLAVWGQSCGGLETYTAASNDDRVNFLGIFNSGQMSANASLAVAGSLKKPVFYFLGGPKDTAYKNGMRDYSYLPKTTPAFLGSHDKGHSAAFDDLNAGIVGNAGTQLLQWLLRGNETGKAWFTEGGWKTSGFVNATFQNLEGLATPSAI</sequence>
<protein>
    <submittedName>
        <fullName evidence="2">Cellulose-binding family ii</fullName>
    </submittedName>
</protein>
<feature type="signal peptide" evidence="1">
    <location>
        <begin position="1"/>
        <end position="17"/>
    </location>
</feature>
<evidence type="ECO:0000256" key="1">
    <source>
        <dbReference type="SAM" id="SignalP"/>
    </source>
</evidence>
<dbReference type="STRING" id="86259.A0A4Z1P1J3"/>
<name>A0A4Z1P1J3_9PEZI</name>
<reference evidence="2 3" key="1">
    <citation type="submission" date="2019-04" db="EMBL/GenBank/DDBJ databases">
        <title>High contiguity whole genome sequence and gene annotation resource for two Venturia nashicola isolates.</title>
        <authorList>
            <person name="Prokchorchik M."/>
            <person name="Won K."/>
            <person name="Lee Y."/>
            <person name="Choi E.D."/>
            <person name="Segonzac C."/>
            <person name="Sohn K.H."/>
        </authorList>
    </citation>
    <scope>NUCLEOTIDE SEQUENCE [LARGE SCALE GENOMIC DNA]</scope>
    <source>
        <strain evidence="2 3">PRI2</strain>
    </source>
</reference>
<gene>
    <name evidence="2" type="ORF">E6O75_ATG04995</name>
</gene>
<organism evidence="2 3">
    <name type="scientific">Venturia nashicola</name>
    <dbReference type="NCBI Taxonomy" id="86259"/>
    <lineage>
        <taxon>Eukaryota</taxon>
        <taxon>Fungi</taxon>
        <taxon>Dikarya</taxon>
        <taxon>Ascomycota</taxon>
        <taxon>Pezizomycotina</taxon>
        <taxon>Dothideomycetes</taxon>
        <taxon>Pleosporomycetidae</taxon>
        <taxon>Venturiales</taxon>
        <taxon>Venturiaceae</taxon>
        <taxon>Venturia</taxon>
    </lineage>
</organism>
<keyword evidence="1" id="KW-0732">Signal</keyword>
<evidence type="ECO:0000313" key="3">
    <source>
        <dbReference type="Proteomes" id="UP000298493"/>
    </source>
</evidence>
<keyword evidence="3" id="KW-1185">Reference proteome</keyword>
<dbReference type="Gene3D" id="3.40.50.1820">
    <property type="entry name" value="alpha/beta hydrolase"/>
    <property type="match status" value="1"/>
</dbReference>
<dbReference type="EMBL" id="SNSC02000009">
    <property type="protein sequence ID" value="TID21600.1"/>
    <property type="molecule type" value="Genomic_DNA"/>
</dbReference>
<evidence type="ECO:0000313" key="2">
    <source>
        <dbReference type="EMBL" id="TID21600.1"/>
    </source>
</evidence>
<dbReference type="OrthoDB" id="2141514at2759"/>
<dbReference type="InterPro" id="IPR029058">
    <property type="entry name" value="AB_hydrolase_fold"/>
</dbReference>
<feature type="chain" id="PRO_5021283153" evidence="1">
    <location>
        <begin position="18"/>
        <end position="282"/>
    </location>
</feature>
<proteinExistence type="predicted"/>
<dbReference type="Proteomes" id="UP000298493">
    <property type="component" value="Unassembled WGS sequence"/>
</dbReference>
<dbReference type="SUPFAM" id="SSF53474">
    <property type="entry name" value="alpha/beta-Hydrolases"/>
    <property type="match status" value="1"/>
</dbReference>
<accession>A0A4Z1P1J3</accession>